<evidence type="ECO:0000313" key="2">
    <source>
        <dbReference type="EMBL" id="AOP46094.1"/>
    </source>
</evidence>
<feature type="signal peptide" evidence="1">
    <location>
        <begin position="1"/>
        <end position="25"/>
    </location>
</feature>
<organism evidence="2 3">
    <name type="scientific">Streptomyces lydicus</name>
    <dbReference type="NCBI Taxonomy" id="47763"/>
    <lineage>
        <taxon>Bacteria</taxon>
        <taxon>Bacillati</taxon>
        <taxon>Actinomycetota</taxon>
        <taxon>Actinomycetes</taxon>
        <taxon>Kitasatosporales</taxon>
        <taxon>Streptomycetaceae</taxon>
        <taxon>Streptomyces</taxon>
    </lineage>
</organism>
<dbReference type="PROSITE" id="PS51257">
    <property type="entry name" value="PROKAR_LIPOPROTEIN"/>
    <property type="match status" value="1"/>
</dbReference>
<proteinExistence type="predicted"/>
<gene>
    <name evidence="2" type="ORF">SL103_07430</name>
</gene>
<dbReference type="RefSeq" id="WP_069567951.1">
    <property type="nucleotide sequence ID" value="NZ_CP017157.1"/>
</dbReference>
<dbReference type="OrthoDB" id="4248484at2"/>
<sequence>MHIRTAAIAVLAAGLLLTACGSDQAEQRAKPSRAPSDEFLGAIVDHPVHSWDDKGPTQRELLAYPPKWCEALKQGHSVDYLFSAAQGRLYPIGEDWGTEKSDAYQVLIMAVKAYCPPYHGRVVQELRDSGVY</sequence>
<dbReference type="Proteomes" id="UP000094094">
    <property type="component" value="Chromosome"/>
</dbReference>
<accession>A0A1D7VH76</accession>
<reference evidence="2 3" key="1">
    <citation type="submission" date="2016-09" db="EMBL/GenBank/DDBJ databases">
        <title>Complete genome sequencing of Streptomyces lydicus 103 and metabolic pathways analysis of antibiotic biosynthesis.</title>
        <authorList>
            <person name="Jia N."/>
            <person name="Ding M.-Z."/>
            <person name="Gao F."/>
            <person name="Yuan Y.-J."/>
        </authorList>
    </citation>
    <scope>NUCLEOTIDE SEQUENCE [LARGE SCALE GENOMIC DNA]</scope>
    <source>
        <strain evidence="2 3">103</strain>
    </source>
</reference>
<dbReference type="KEGG" id="slc:SL103_07430"/>
<feature type="chain" id="PRO_5009100979" description="DUF732 domain-containing protein" evidence="1">
    <location>
        <begin position="26"/>
        <end position="132"/>
    </location>
</feature>
<evidence type="ECO:0000256" key="1">
    <source>
        <dbReference type="SAM" id="SignalP"/>
    </source>
</evidence>
<dbReference type="AlphaFoldDB" id="A0A1D7VH76"/>
<evidence type="ECO:0000313" key="3">
    <source>
        <dbReference type="Proteomes" id="UP000094094"/>
    </source>
</evidence>
<evidence type="ECO:0008006" key="4">
    <source>
        <dbReference type="Google" id="ProtNLM"/>
    </source>
</evidence>
<keyword evidence="1" id="KW-0732">Signal</keyword>
<keyword evidence="3" id="KW-1185">Reference proteome</keyword>
<name>A0A1D7VH76_9ACTN</name>
<dbReference type="EMBL" id="CP017157">
    <property type="protein sequence ID" value="AOP46094.1"/>
    <property type="molecule type" value="Genomic_DNA"/>
</dbReference>
<protein>
    <recommendedName>
        <fullName evidence="4">DUF732 domain-containing protein</fullName>
    </recommendedName>
</protein>